<evidence type="ECO:0000313" key="8">
    <source>
        <dbReference type="Proteomes" id="UP001291926"/>
    </source>
</evidence>
<organism evidence="6 8">
    <name type="scientific">Penstemon davidsonii</name>
    <dbReference type="NCBI Taxonomy" id="160366"/>
    <lineage>
        <taxon>Eukaryota</taxon>
        <taxon>Viridiplantae</taxon>
        <taxon>Streptophyta</taxon>
        <taxon>Embryophyta</taxon>
        <taxon>Tracheophyta</taxon>
        <taxon>Spermatophyta</taxon>
        <taxon>Magnoliopsida</taxon>
        <taxon>eudicotyledons</taxon>
        <taxon>Gunneridae</taxon>
        <taxon>Pentapetalae</taxon>
        <taxon>asterids</taxon>
        <taxon>lamiids</taxon>
        <taxon>Lamiales</taxon>
        <taxon>Plantaginaceae</taxon>
        <taxon>Cheloneae</taxon>
        <taxon>Penstemon</taxon>
    </lineage>
</organism>
<dbReference type="InterPro" id="IPR007657">
    <property type="entry name" value="Glycosyltransferase_61"/>
</dbReference>
<evidence type="ECO:0000256" key="4">
    <source>
        <dbReference type="ARBA" id="ARBA00023180"/>
    </source>
</evidence>
<evidence type="ECO:0000256" key="1">
    <source>
        <dbReference type="ARBA" id="ARBA00004323"/>
    </source>
</evidence>
<comment type="caution">
    <text evidence="6">The sequence shown here is derived from an EMBL/GenBank/DDBJ whole genome shotgun (WGS) entry which is preliminary data.</text>
</comment>
<dbReference type="Pfam" id="PF04577">
    <property type="entry name" value="Glyco_transf_61"/>
    <property type="match status" value="1"/>
</dbReference>
<reference evidence="6 8" key="1">
    <citation type="journal article" date="2023" name="bioRxiv">
        <title>Genome report: Whole genome sequence and annotation of Penstemon davidsonii.</title>
        <authorList>
            <person name="Ostevik K.L."/>
            <person name="Alabady M."/>
            <person name="Zhang M."/>
            <person name="Rausher M.D."/>
        </authorList>
    </citation>
    <scope>NUCLEOTIDE SEQUENCE [LARGE SCALE GENOMIC DNA]</scope>
    <source>
        <strain evidence="6">DNT005</strain>
        <tissue evidence="6">Whole leaf</tissue>
    </source>
</reference>
<dbReference type="EMBL" id="JAYDYQ010002532">
    <property type="protein sequence ID" value="KAK4486621.1"/>
    <property type="molecule type" value="Genomic_DNA"/>
</dbReference>
<dbReference type="PANTHER" id="PTHR20961">
    <property type="entry name" value="GLYCOSYLTRANSFERASE"/>
    <property type="match status" value="1"/>
</dbReference>
<keyword evidence="2" id="KW-0328">Glycosyltransferase</keyword>
<sequence length="165" mass="18533">MLLISRKKTRCLKNEGDVANMARMLGFDVVVEELGSNVSSVAQFVNSFDVMMGVHGAGLTNMVFLPDNAIVIQIIPFALDFPSDVFFEFPAKDMKLRYLGYKVSLNESSLLKKYPPDSEVFRDPHAILMKGGIHSYKIYFSNQEVNLDLARFKATLLNALELVFS</sequence>
<name>A0ABR0DBH5_9LAMI</name>
<feature type="domain" description="Glycosyltransferase 61 catalytic" evidence="5">
    <location>
        <begin position="2"/>
        <end position="72"/>
    </location>
</feature>
<evidence type="ECO:0000313" key="6">
    <source>
        <dbReference type="EMBL" id="KAK4486619.1"/>
    </source>
</evidence>
<evidence type="ECO:0000256" key="3">
    <source>
        <dbReference type="ARBA" id="ARBA00022679"/>
    </source>
</evidence>
<reference evidence="6" key="2">
    <citation type="submission" date="2023-12" db="EMBL/GenBank/DDBJ databases">
        <authorList>
            <person name="Ostevik K."/>
            <person name="Alabady M."/>
            <person name="Zhang M."/>
            <person name="Rausher M."/>
        </authorList>
    </citation>
    <scope>NUCLEOTIDE SEQUENCE</scope>
    <source>
        <strain evidence="6">DNT005</strain>
        <tissue evidence="6">Whole leaf</tissue>
    </source>
</reference>
<dbReference type="PANTHER" id="PTHR20961:SF5">
    <property type="entry name" value="GLYCOSYLTRANSFERASE-RELATED"/>
    <property type="match status" value="1"/>
</dbReference>
<dbReference type="Proteomes" id="UP001291926">
    <property type="component" value="Unassembled WGS sequence"/>
</dbReference>
<keyword evidence="3" id="KW-0808">Transferase</keyword>
<dbReference type="EMBL" id="JAYDYQ010002532">
    <property type="protein sequence ID" value="KAK4486619.1"/>
    <property type="molecule type" value="Genomic_DNA"/>
</dbReference>
<evidence type="ECO:0000259" key="5">
    <source>
        <dbReference type="Pfam" id="PF04577"/>
    </source>
</evidence>
<evidence type="ECO:0000313" key="7">
    <source>
        <dbReference type="EMBL" id="KAK4486621.1"/>
    </source>
</evidence>
<protein>
    <recommendedName>
        <fullName evidence="5">Glycosyltransferase 61 catalytic domain-containing protein</fullName>
    </recommendedName>
</protein>
<gene>
    <name evidence="6" type="ORF">RD792_006870</name>
    <name evidence="7" type="ORF">RD792_006872</name>
</gene>
<comment type="subcellular location">
    <subcellularLocation>
        <location evidence="1">Golgi apparatus membrane</location>
        <topology evidence="1">Single-pass type II membrane protein</topology>
    </subcellularLocation>
</comment>
<keyword evidence="8" id="KW-1185">Reference proteome</keyword>
<keyword evidence="4" id="KW-0325">Glycoprotein</keyword>
<accession>A0ABR0DBH5</accession>
<evidence type="ECO:0000256" key="2">
    <source>
        <dbReference type="ARBA" id="ARBA00022676"/>
    </source>
</evidence>
<proteinExistence type="predicted"/>
<dbReference type="InterPro" id="IPR049625">
    <property type="entry name" value="Glyco_transf_61_cat"/>
</dbReference>